<reference evidence="2 3" key="1">
    <citation type="submission" date="2017-09" db="EMBL/GenBank/DDBJ databases">
        <title>Large-scale bioinformatics analysis of Bacillus genomes uncovers conserved roles of natural products in bacterial physiology.</title>
        <authorList>
            <consortium name="Agbiome Team Llc"/>
            <person name="Bleich R.M."/>
            <person name="Grubbs K.J."/>
            <person name="Santa Maria K.C."/>
            <person name="Allen S.E."/>
            <person name="Farag S."/>
            <person name="Shank E.A."/>
            <person name="Bowers A."/>
        </authorList>
    </citation>
    <scope>NUCLEOTIDE SEQUENCE [LARGE SCALE GENOMIC DNA]</scope>
    <source>
        <strain evidence="2 3">AFS060282</strain>
    </source>
</reference>
<dbReference type="AlphaFoldDB" id="A0A9X7B5F2"/>
<dbReference type="EMBL" id="NVDQ01000078">
    <property type="protein sequence ID" value="PFU99851.1"/>
    <property type="molecule type" value="Genomic_DNA"/>
</dbReference>
<name>A0A9X7B5F2_BACCE</name>
<dbReference type="Proteomes" id="UP000226257">
    <property type="component" value="Unassembled WGS sequence"/>
</dbReference>
<feature type="compositionally biased region" description="Basic and acidic residues" evidence="1">
    <location>
        <begin position="96"/>
        <end position="111"/>
    </location>
</feature>
<sequence>MDMRKVKEFTGKVGAEFMSFLLEDDTLHSAYYSHVEVVMDNGKKKMLCIKDDTGLKGIAEGQTRAEAITKAKVFLKRQEEKQRAASNGQLLGTPRGNKEKDNHVSTVLKEY</sequence>
<evidence type="ECO:0000313" key="2">
    <source>
        <dbReference type="EMBL" id="PFU99851.1"/>
    </source>
</evidence>
<organism evidence="2 3">
    <name type="scientific">Bacillus cereus</name>
    <dbReference type="NCBI Taxonomy" id="1396"/>
    <lineage>
        <taxon>Bacteria</taxon>
        <taxon>Bacillati</taxon>
        <taxon>Bacillota</taxon>
        <taxon>Bacilli</taxon>
        <taxon>Bacillales</taxon>
        <taxon>Bacillaceae</taxon>
        <taxon>Bacillus</taxon>
        <taxon>Bacillus cereus group</taxon>
    </lineage>
</organism>
<accession>A0A9X7B5F2</accession>
<proteinExistence type="predicted"/>
<evidence type="ECO:0000256" key="1">
    <source>
        <dbReference type="SAM" id="MobiDB-lite"/>
    </source>
</evidence>
<comment type="caution">
    <text evidence="2">The sequence shown here is derived from an EMBL/GenBank/DDBJ whole genome shotgun (WGS) entry which is preliminary data.</text>
</comment>
<feature type="region of interest" description="Disordered" evidence="1">
    <location>
        <begin position="78"/>
        <end position="111"/>
    </location>
</feature>
<evidence type="ECO:0000313" key="3">
    <source>
        <dbReference type="Proteomes" id="UP000226257"/>
    </source>
</evidence>
<protein>
    <submittedName>
        <fullName evidence="2">Uncharacterized protein</fullName>
    </submittedName>
</protein>
<gene>
    <name evidence="2" type="ORF">COK98_31920</name>
</gene>